<gene>
    <name evidence="1" type="ORF">SAMN05444354_10255</name>
</gene>
<accession>A0A1H7IY35</accession>
<dbReference type="RefSeq" id="WP_177241315.1">
    <property type="nucleotide sequence ID" value="NZ_FOAP01000002.1"/>
</dbReference>
<evidence type="ECO:0000313" key="2">
    <source>
        <dbReference type="Proteomes" id="UP000182719"/>
    </source>
</evidence>
<keyword evidence="2" id="KW-1185">Reference proteome</keyword>
<protein>
    <submittedName>
        <fullName evidence="1">Uncharacterized protein</fullName>
    </submittedName>
</protein>
<dbReference type="Proteomes" id="UP000182719">
    <property type="component" value="Unassembled WGS sequence"/>
</dbReference>
<reference evidence="2" key="1">
    <citation type="submission" date="2016-10" db="EMBL/GenBank/DDBJ databases">
        <authorList>
            <person name="Varghese N."/>
            <person name="Submissions S."/>
        </authorList>
    </citation>
    <scope>NUCLEOTIDE SEQUENCE [LARGE SCALE GENOMIC DNA]</scope>
    <source>
        <strain evidence="2">DSM 17044</strain>
    </source>
</reference>
<name>A0A1H7IY35_STIAU</name>
<sequence>MNRRRGIWLALALVLLALGAGLMFTGSGDEIPQAEAPQVTFPRRMRHEDWQRAEKRRTQAAPVVAAGVEPARPARPRDPLLAALPRGKGRSAVVIETNALRHSPIGELLLACLMRDGGKDLEQFKQFSGIDPLKDLDRLVITDDGIMLSGDFSKARFQEVLQENVSMDYGADARVYEPGTWVMPQEDGGVARGRFSRSLATWNNQLLMVGKSPDVLKGLIDQVEGRGPDEPSIISEENTYGEMYGVLAVEQLARLLPPEQQELAGRLKELADTVELHLDARSDVAMVANIRGADEAKVKDLGKSLGGMLSMARIKAQAEGEEDLARLLDFARVQPDGSEFKLEVALPLQVLEERLAACREDKPVEQDAGPQP</sequence>
<dbReference type="EMBL" id="FOAP01000002">
    <property type="protein sequence ID" value="SEK67359.1"/>
    <property type="molecule type" value="Genomic_DNA"/>
</dbReference>
<organism evidence="1 2">
    <name type="scientific">Stigmatella aurantiaca</name>
    <dbReference type="NCBI Taxonomy" id="41"/>
    <lineage>
        <taxon>Bacteria</taxon>
        <taxon>Pseudomonadati</taxon>
        <taxon>Myxococcota</taxon>
        <taxon>Myxococcia</taxon>
        <taxon>Myxococcales</taxon>
        <taxon>Cystobacterineae</taxon>
        <taxon>Archangiaceae</taxon>
        <taxon>Stigmatella</taxon>
    </lineage>
</organism>
<proteinExistence type="predicted"/>
<dbReference type="AlphaFoldDB" id="A0A1H7IY35"/>
<evidence type="ECO:0000313" key="1">
    <source>
        <dbReference type="EMBL" id="SEK67359.1"/>
    </source>
</evidence>